<dbReference type="PANTHER" id="PTHR48019">
    <property type="entry name" value="SERUM RESPONSE FACTOR HOMOLOG"/>
    <property type="match status" value="1"/>
</dbReference>
<dbReference type="Proteomes" id="UP001457282">
    <property type="component" value="Unassembled WGS sequence"/>
</dbReference>
<keyword evidence="5" id="KW-0539">Nucleus</keyword>
<evidence type="ECO:0000256" key="1">
    <source>
        <dbReference type="ARBA" id="ARBA00004123"/>
    </source>
</evidence>
<dbReference type="AlphaFoldDB" id="A0AAW1VZS5"/>
<proteinExistence type="predicted"/>
<dbReference type="InterPro" id="IPR050142">
    <property type="entry name" value="MADS-box/MEF2_TF"/>
</dbReference>
<protein>
    <recommendedName>
        <fullName evidence="6">MADS-box domain-containing protein</fullName>
    </recommendedName>
</protein>
<gene>
    <name evidence="7" type="ORF">M0R45_036551</name>
</gene>
<evidence type="ECO:0000256" key="5">
    <source>
        <dbReference type="ARBA" id="ARBA00023242"/>
    </source>
</evidence>
<evidence type="ECO:0000256" key="3">
    <source>
        <dbReference type="ARBA" id="ARBA00023125"/>
    </source>
</evidence>
<dbReference type="Gene3D" id="3.40.1810.10">
    <property type="entry name" value="Transcription factor, MADS-box"/>
    <property type="match status" value="1"/>
</dbReference>
<dbReference type="GO" id="GO:0005634">
    <property type="term" value="C:nucleus"/>
    <property type="evidence" value="ECO:0007669"/>
    <property type="project" value="UniProtKB-SubCell"/>
</dbReference>
<evidence type="ECO:0000313" key="8">
    <source>
        <dbReference type="Proteomes" id="UP001457282"/>
    </source>
</evidence>
<dbReference type="InterPro" id="IPR036879">
    <property type="entry name" value="TF_MADSbox_sf"/>
</dbReference>
<dbReference type="GO" id="GO:0046983">
    <property type="term" value="F:protein dimerization activity"/>
    <property type="evidence" value="ECO:0007669"/>
    <property type="project" value="InterPro"/>
</dbReference>
<keyword evidence="2" id="KW-0805">Transcription regulation</keyword>
<evidence type="ECO:0000313" key="7">
    <source>
        <dbReference type="EMBL" id="KAK9912701.1"/>
    </source>
</evidence>
<keyword evidence="4" id="KW-0804">Transcription</keyword>
<evidence type="ECO:0000256" key="2">
    <source>
        <dbReference type="ARBA" id="ARBA00023015"/>
    </source>
</evidence>
<dbReference type="PRINTS" id="PR00404">
    <property type="entry name" value="MADSDOMAIN"/>
</dbReference>
<name>A0AAW1VZS5_RUBAR</name>
<organism evidence="7 8">
    <name type="scientific">Rubus argutus</name>
    <name type="common">Southern blackberry</name>
    <dbReference type="NCBI Taxonomy" id="59490"/>
    <lineage>
        <taxon>Eukaryota</taxon>
        <taxon>Viridiplantae</taxon>
        <taxon>Streptophyta</taxon>
        <taxon>Embryophyta</taxon>
        <taxon>Tracheophyta</taxon>
        <taxon>Spermatophyta</taxon>
        <taxon>Magnoliopsida</taxon>
        <taxon>eudicotyledons</taxon>
        <taxon>Gunneridae</taxon>
        <taxon>Pentapetalae</taxon>
        <taxon>rosids</taxon>
        <taxon>fabids</taxon>
        <taxon>Rosales</taxon>
        <taxon>Rosaceae</taxon>
        <taxon>Rosoideae</taxon>
        <taxon>Rosoideae incertae sedis</taxon>
        <taxon>Rubus</taxon>
    </lineage>
</organism>
<accession>A0AAW1VZS5</accession>
<dbReference type="SMART" id="SM00432">
    <property type="entry name" value="MADS"/>
    <property type="match status" value="1"/>
</dbReference>
<dbReference type="GO" id="GO:0003677">
    <property type="term" value="F:DNA binding"/>
    <property type="evidence" value="ECO:0007669"/>
    <property type="project" value="UniProtKB-KW"/>
</dbReference>
<evidence type="ECO:0000259" key="6">
    <source>
        <dbReference type="PROSITE" id="PS50066"/>
    </source>
</evidence>
<dbReference type="EMBL" id="JBEDUW010000007">
    <property type="protein sequence ID" value="KAK9912701.1"/>
    <property type="molecule type" value="Genomic_DNA"/>
</dbReference>
<comment type="subcellular location">
    <subcellularLocation>
        <location evidence="1">Nucleus</location>
    </subcellularLocation>
</comment>
<keyword evidence="8" id="KW-1185">Reference proteome</keyword>
<dbReference type="InterPro" id="IPR002100">
    <property type="entry name" value="TF_MADSbox"/>
</dbReference>
<feature type="domain" description="MADS-box" evidence="6">
    <location>
        <begin position="1"/>
        <end position="47"/>
    </location>
</feature>
<sequence length="235" mass="26911">MPKTVNLQRRHGTLLKKASELSELCIAEVAVIAFSPDGQLHEYSSTSVEHTLERYKNKVGLVLPSKAVSLPEERRREPAEQELQEKHAALCLEILQRKGKQLEGLSLVELSALLEQQTRGLLAVQNKKVEVLKDKLQQSITREEQTKVKLQRCMSREEQTMQENEILRRRFEGFMVRQNYKPHNPSPRHPATLDKNYENRMGFCTSSRAAVSVSNYPSDKTNDHLDMITLRLGPP</sequence>
<comment type="caution">
    <text evidence="7">The sequence shown here is derived from an EMBL/GenBank/DDBJ whole genome shotgun (WGS) entry which is preliminary data.</text>
</comment>
<dbReference type="PROSITE" id="PS50066">
    <property type="entry name" value="MADS_BOX_2"/>
    <property type="match status" value="1"/>
</dbReference>
<evidence type="ECO:0000256" key="4">
    <source>
        <dbReference type="ARBA" id="ARBA00023163"/>
    </source>
</evidence>
<reference evidence="7 8" key="1">
    <citation type="journal article" date="2023" name="G3 (Bethesda)">
        <title>A chromosome-length genome assembly and annotation of blackberry (Rubus argutus, cv. 'Hillquist').</title>
        <authorList>
            <person name="Bruna T."/>
            <person name="Aryal R."/>
            <person name="Dudchenko O."/>
            <person name="Sargent D.J."/>
            <person name="Mead D."/>
            <person name="Buti M."/>
            <person name="Cavallini A."/>
            <person name="Hytonen T."/>
            <person name="Andres J."/>
            <person name="Pham M."/>
            <person name="Weisz D."/>
            <person name="Mascagni F."/>
            <person name="Usai G."/>
            <person name="Natali L."/>
            <person name="Bassil N."/>
            <person name="Fernandez G.E."/>
            <person name="Lomsadze A."/>
            <person name="Armour M."/>
            <person name="Olukolu B."/>
            <person name="Poorten T."/>
            <person name="Britton C."/>
            <person name="Davik J."/>
            <person name="Ashrafi H."/>
            <person name="Aiden E.L."/>
            <person name="Borodovsky M."/>
            <person name="Worthington M."/>
        </authorList>
    </citation>
    <scope>NUCLEOTIDE SEQUENCE [LARGE SCALE GENOMIC DNA]</scope>
    <source>
        <strain evidence="7">PI 553951</strain>
    </source>
</reference>
<dbReference type="SUPFAM" id="SSF55455">
    <property type="entry name" value="SRF-like"/>
    <property type="match status" value="1"/>
</dbReference>
<dbReference type="Pfam" id="PF00319">
    <property type="entry name" value="SRF-TF"/>
    <property type="match status" value="1"/>
</dbReference>
<keyword evidence="3" id="KW-0238">DNA-binding</keyword>